<evidence type="ECO:0000313" key="2">
    <source>
        <dbReference type="Proteomes" id="UP000324767"/>
    </source>
</evidence>
<organism evidence="1 2">
    <name type="scientific">Lasallia pustulata</name>
    <dbReference type="NCBI Taxonomy" id="136370"/>
    <lineage>
        <taxon>Eukaryota</taxon>
        <taxon>Fungi</taxon>
        <taxon>Dikarya</taxon>
        <taxon>Ascomycota</taxon>
        <taxon>Pezizomycotina</taxon>
        <taxon>Lecanoromycetes</taxon>
        <taxon>OSLEUM clade</taxon>
        <taxon>Umbilicariomycetidae</taxon>
        <taxon>Umbilicariales</taxon>
        <taxon>Umbilicariaceae</taxon>
        <taxon>Lasallia</taxon>
    </lineage>
</organism>
<proteinExistence type="predicted"/>
<protein>
    <recommendedName>
        <fullName evidence="3">F-box domain-containing protein</fullName>
    </recommendedName>
</protein>
<dbReference type="EMBL" id="VXIT01000027">
    <property type="protein sequence ID" value="KAA6406489.1"/>
    <property type="molecule type" value="Genomic_DNA"/>
</dbReference>
<reference evidence="1 2" key="1">
    <citation type="submission" date="2019-09" db="EMBL/GenBank/DDBJ databases">
        <title>The hologenome of the rock-dwelling lichen Lasallia pustulata.</title>
        <authorList>
            <person name="Greshake Tzovaras B."/>
            <person name="Segers F."/>
            <person name="Bicker A."/>
            <person name="Dal Grande F."/>
            <person name="Otte J."/>
            <person name="Hankeln T."/>
            <person name="Schmitt I."/>
            <person name="Ebersberger I."/>
        </authorList>
    </citation>
    <scope>NUCLEOTIDE SEQUENCE [LARGE SCALE GENOMIC DNA]</scope>
    <source>
        <strain evidence="1">A1-1</strain>
    </source>
</reference>
<name>A0A5M8PB10_9LECA</name>
<dbReference type="AlphaFoldDB" id="A0A5M8PB10"/>
<dbReference type="Proteomes" id="UP000324767">
    <property type="component" value="Unassembled WGS sequence"/>
</dbReference>
<sequence length="115" mass="12937">MDPKLTSPASANPDQDAFPFLKLPPEIRIMVYKELASAGFLGWQSAMKRLSHLRVQPIFRPEDYKPEPHSTPAIVLVNRLIHQGAVSVLYSTVTELHEPISAMKMKRFFSSNSST</sequence>
<evidence type="ECO:0000313" key="1">
    <source>
        <dbReference type="EMBL" id="KAA6406489.1"/>
    </source>
</evidence>
<accession>A0A5M8PB10</accession>
<comment type="caution">
    <text evidence="1">The sequence shown here is derived from an EMBL/GenBank/DDBJ whole genome shotgun (WGS) entry which is preliminary data.</text>
</comment>
<evidence type="ECO:0008006" key="3">
    <source>
        <dbReference type="Google" id="ProtNLM"/>
    </source>
</evidence>
<dbReference type="OrthoDB" id="3510794at2759"/>
<gene>
    <name evidence="1" type="ORF">FRX48_09760</name>
</gene>